<keyword evidence="3" id="KW-1185">Reference proteome</keyword>
<comment type="caution">
    <text evidence="2">The sequence shown here is derived from an EMBL/GenBank/DDBJ whole genome shotgun (WGS) entry which is preliminary data.</text>
</comment>
<protein>
    <recommendedName>
        <fullName evidence="4">F-box associated domain-containing protein</fullName>
    </recommendedName>
</protein>
<sequence length="303" mass="35837">MLVLYFLLSIYSVIANNVIHIQYFRRPEEYGIFHFHFGNGTKGWESFIYMNKSVNLREEEIYKIVKPFFEEAPSTRRYESASITRHLGKQFEYILNRYPVHEIILENLCSQMKPKFSALLTSIPSQTPQKIKWVIEHPSAFFLIPYGFTKRVGREEYRLEIKGRASLDEDNFDYDALQNTQKLIIKNESHMKNGVTGEHLLKIKAPEVLIEGWNAVASEDLNQFAKEWLNGDREIKKWTVHLADKPQNEELYFEKNDTTLDILLKNDRFEMTTYKTPMDRKYQFNTVRKDLGSGSQNQHQFFP</sequence>
<evidence type="ECO:0000313" key="2">
    <source>
        <dbReference type="EMBL" id="PIC35761.1"/>
    </source>
</evidence>
<proteinExistence type="predicted"/>
<feature type="chain" id="PRO_5013633574" description="F-box associated domain-containing protein" evidence="1">
    <location>
        <begin position="16"/>
        <end position="303"/>
    </location>
</feature>
<name>A0A2G5U8S3_9PELO</name>
<dbReference type="OrthoDB" id="5783954at2759"/>
<feature type="signal peptide" evidence="1">
    <location>
        <begin position="1"/>
        <end position="15"/>
    </location>
</feature>
<reference evidence="3" key="1">
    <citation type="submission" date="2017-10" db="EMBL/GenBank/DDBJ databases">
        <title>Rapid genome shrinkage in a self-fertile nematode reveals novel sperm competition proteins.</title>
        <authorList>
            <person name="Yin D."/>
            <person name="Schwarz E.M."/>
            <person name="Thomas C.G."/>
            <person name="Felde R.L."/>
            <person name="Korf I.F."/>
            <person name="Cutter A.D."/>
            <person name="Schartner C.M."/>
            <person name="Ralston E.J."/>
            <person name="Meyer B.J."/>
            <person name="Haag E.S."/>
        </authorList>
    </citation>
    <scope>NUCLEOTIDE SEQUENCE [LARGE SCALE GENOMIC DNA]</scope>
    <source>
        <strain evidence="3">JU1422</strain>
    </source>
</reference>
<evidence type="ECO:0008006" key="4">
    <source>
        <dbReference type="Google" id="ProtNLM"/>
    </source>
</evidence>
<dbReference type="EMBL" id="PDUG01000004">
    <property type="protein sequence ID" value="PIC35761.1"/>
    <property type="molecule type" value="Genomic_DNA"/>
</dbReference>
<keyword evidence="1" id="KW-0732">Signal</keyword>
<evidence type="ECO:0000256" key="1">
    <source>
        <dbReference type="SAM" id="SignalP"/>
    </source>
</evidence>
<dbReference type="Proteomes" id="UP000230233">
    <property type="component" value="Chromosome IV"/>
</dbReference>
<dbReference type="AlphaFoldDB" id="A0A2G5U8S3"/>
<organism evidence="2 3">
    <name type="scientific">Caenorhabditis nigoni</name>
    <dbReference type="NCBI Taxonomy" id="1611254"/>
    <lineage>
        <taxon>Eukaryota</taxon>
        <taxon>Metazoa</taxon>
        <taxon>Ecdysozoa</taxon>
        <taxon>Nematoda</taxon>
        <taxon>Chromadorea</taxon>
        <taxon>Rhabditida</taxon>
        <taxon>Rhabditina</taxon>
        <taxon>Rhabditomorpha</taxon>
        <taxon>Rhabditoidea</taxon>
        <taxon>Rhabditidae</taxon>
        <taxon>Peloderinae</taxon>
        <taxon>Caenorhabditis</taxon>
    </lineage>
</organism>
<evidence type="ECO:0000313" key="3">
    <source>
        <dbReference type="Proteomes" id="UP000230233"/>
    </source>
</evidence>
<accession>A0A2G5U8S3</accession>
<gene>
    <name evidence="2" type="primary">Cni-K08C7.6</name>
    <name evidence="2" type="synonym">Cnig_chr_IV.g15015</name>
    <name evidence="2" type="ORF">B9Z55_015015</name>
</gene>